<dbReference type="PANTHER" id="PTHR30399">
    <property type="entry name" value="UNCHARACTERIZED PROTEIN YGJP"/>
    <property type="match status" value="1"/>
</dbReference>
<feature type="domain" description="YgjP-like metallopeptidase" evidence="1">
    <location>
        <begin position="29"/>
        <end position="236"/>
    </location>
</feature>
<dbReference type="InterPro" id="IPR053136">
    <property type="entry name" value="UTP_pyrophosphatase-like"/>
</dbReference>
<proteinExistence type="predicted"/>
<reference evidence="2" key="2">
    <citation type="journal article" date="2015" name="Genome Announc.">
        <title>Draft Genome Sequence of Filamentous Marine Cyanobacterium Lyngbya confervoides Strain BDU141951.</title>
        <authorList>
            <person name="Chandrababunaidu M.M."/>
            <person name="Sen D."/>
            <person name="Tripathy S."/>
        </authorList>
    </citation>
    <scope>NUCLEOTIDE SEQUENCE</scope>
    <source>
        <strain evidence="2">BDU141951</strain>
    </source>
</reference>
<dbReference type="Pfam" id="PF01863">
    <property type="entry name" value="YgjP-like"/>
    <property type="match status" value="1"/>
</dbReference>
<organism evidence="2">
    <name type="scientific">Lyngbya confervoides BDU141951</name>
    <dbReference type="NCBI Taxonomy" id="1574623"/>
    <lineage>
        <taxon>Bacteria</taxon>
        <taxon>Bacillati</taxon>
        <taxon>Cyanobacteriota</taxon>
        <taxon>Cyanophyceae</taxon>
        <taxon>Oscillatoriophycideae</taxon>
        <taxon>Oscillatoriales</taxon>
        <taxon>Microcoleaceae</taxon>
        <taxon>Lyngbya</taxon>
    </lineage>
</organism>
<dbReference type="InterPro" id="IPR002725">
    <property type="entry name" value="YgjP-like_metallopeptidase"/>
</dbReference>
<dbReference type="Gene3D" id="3.30.2010.10">
    <property type="entry name" value="Metalloproteases ('zincins'), catalytic domain"/>
    <property type="match status" value="1"/>
</dbReference>
<gene>
    <name evidence="2" type="ORF">QQ91_013185</name>
</gene>
<name>A0A0C1Y430_9CYAN</name>
<protein>
    <submittedName>
        <fullName evidence="2">M48 family metallopeptidase</fullName>
    </submittedName>
</protein>
<reference evidence="2" key="1">
    <citation type="submission" date="2014-11" db="EMBL/GenBank/DDBJ databases">
        <authorList>
            <person name="Malar M.C."/>
            <person name="Sen D."/>
            <person name="Tripathy S."/>
        </authorList>
    </citation>
    <scope>NUCLEOTIDE SEQUENCE</scope>
    <source>
        <strain evidence="2">BDU141951</strain>
    </source>
</reference>
<dbReference type="EMBL" id="JTHE02000003">
    <property type="protein sequence ID" value="NEV68068.1"/>
    <property type="molecule type" value="Genomic_DNA"/>
</dbReference>
<evidence type="ECO:0000313" key="2">
    <source>
        <dbReference type="EMBL" id="NEV68068.1"/>
    </source>
</evidence>
<comment type="caution">
    <text evidence="2">The sequence shown here is derived from an EMBL/GenBank/DDBJ whole genome shotgun (WGS) entry which is preliminary data.</text>
</comment>
<dbReference type="AlphaFoldDB" id="A0A0C1Y430"/>
<dbReference type="PANTHER" id="PTHR30399:SF1">
    <property type="entry name" value="UTP PYROPHOSPHATASE"/>
    <property type="match status" value="1"/>
</dbReference>
<accession>A0A0C1Y430</accession>
<evidence type="ECO:0000259" key="1">
    <source>
        <dbReference type="Pfam" id="PF01863"/>
    </source>
</evidence>
<reference evidence="2" key="3">
    <citation type="submission" date="2020-02" db="EMBL/GenBank/DDBJ databases">
        <authorList>
            <person name="Sarangi A.N."/>
            <person name="Ghosh S."/>
            <person name="Mukherjee M."/>
            <person name="Tripathy S."/>
        </authorList>
    </citation>
    <scope>NUCLEOTIDE SEQUENCE</scope>
    <source>
        <strain evidence="2">BDU141951</strain>
    </source>
</reference>
<sequence>MSEVTVEQYSIQGRGKQLSYDVHRSDRTTLEISVHPDGRVAVTAPHDTALEKIEAKVRKRFPWIERNLREVEQLPQPQAPRQWVSGETHRYLGRQYRLKVVIGDRPSVKLKGAFFHVLVPDKADVDAIREVVEAWYRDHARPIFEQHLSRCLRASKPFLGIEQVDLVVRKMKSRWGSCTPTGRIVLNLDLIKAPVQCIDYIIMHELCHLAVMDHSEKFWSLLSKCMPDWEKRRLLLSKVEI</sequence>
<dbReference type="CDD" id="cd07344">
    <property type="entry name" value="M48_yhfN_like"/>
    <property type="match status" value="1"/>
</dbReference>